<proteinExistence type="predicted"/>
<dbReference type="AlphaFoldDB" id="A0A1B0GKH9"/>
<name>A0A1B0GKH9_LUTLO</name>
<dbReference type="Proteomes" id="UP000092461">
    <property type="component" value="Unassembled WGS sequence"/>
</dbReference>
<organism evidence="2 3">
    <name type="scientific">Lutzomyia longipalpis</name>
    <name type="common">Sand fly</name>
    <dbReference type="NCBI Taxonomy" id="7200"/>
    <lineage>
        <taxon>Eukaryota</taxon>
        <taxon>Metazoa</taxon>
        <taxon>Ecdysozoa</taxon>
        <taxon>Arthropoda</taxon>
        <taxon>Hexapoda</taxon>
        <taxon>Insecta</taxon>
        <taxon>Pterygota</taxon>
        <taxon>Neoptera</taxon>
        <taxon>Endopterygota</taxon>
        <taxon>Diptera</taxon>
        <taxon>Nematocera</taxon>
        <taxon>Psychodoidea</taxon>
        <taxon>Psychodidae</taxon>
        <taxon>Lutzomyia</taxon>
        <taxon>Lutzomyia</taxon>
    </lineage>
</organism>
<feature type="compositionally biased region" description="Basic and acidic residues" evidence="1">
    <location>
        <begin position="46"/>
        <end position="57"/>
    </location>
</feature>
<dbReference type="EMBL" id="AJWK01028924">
    <property type="status" value="NOT_ANNOTATED_CDS"/>
    <property type="molecule type" value="Genomic_DNA"/>
</dbReference>
<dbReference type="EMBL" id="AJWK01028925">
    <property type="status" value="NOT_ANNOTATED_CDS"/>
    <property type="molecule type" value="Genomic_DNA"/>
</dbReference>
<keyword evidence="3" id="KW-1185">Reference proteome</keyword>
<sequence length="69" mass="7921">MIRLRSNRRVTNSTCSTSKLPQQTHQQHQDLESQHHHIPPTTGTDKQAKMGKREIKRGVVQRTSDAGKY</sequence>
<feature type="compositionally biased region" description="Polar residues" evidence="1">
    <location>
        <begin position="9"/>
        <end position="26"/>
    </location>
</feature>
<dbReference type="EnsemblMetazoa" id="LLOJ008537-RA">
    <property type="protein sequence ID" value="LLOJ008537-PA"/>
    <property type="gene ID" value="LLOJ008537"/>
</dbReference>
<dbReference type="EMBL" id="AJWK01028921">
    <property type="status" value="NOT_ANNOTATED_CDS"/>
    <property type="molecule type" value="Genomic_DNA"/>
</dbReference>
<protein>
    <submittedName>
        <fullName evidence="2">Uncharacterized protein</fullName>
    </submittedName>
</protein>
<accession>A0A1B0GKH9</accession>
<evidence type="ECO:0000313" key="3">
    <source>
        <dbReference type="Proteomes" id="UP000092461"/>
    </source>
</evidence>
<dbReference type="VEuPathDB" id="VectorBase:LLOJ008537"/>
<feature type="region of interest" description="Disordered" evidence="1">
    <location>
        <begin position="1"/>
        <end position="69"/>
    </location>
</feature>
<evidence type="ECO:0000256" key="1">
    <source>
        <dbReference type="SAM" id="MobiDB-lite"/>
    </source>
</evidence>
<dbReference type="EMBL" id="AJWK01028922">
    <property type="status" value="NOT_ANNOTATED_CDS"/>
    <property type="molecule type" value="Genomic_DNA"/>
</dbReference>
<dbReference type="EMBL" id="AJWK01028923">
    <property type="status" value="NOT_ANNOTATED_CDS"/>
    <property type="molecule type" value="Genomic_DNA"/>
</dbReference>
<reference evidence="2" key="1">
    <citation type="submission" date="2020-05" db="UniProtKB">
        <authorList>
            <consortium name="EnsemblMetazoa"/>
        </authorList>
    </citation>
    <scope>IDENTIFICATION</scope>
    <source>
        <strain evidence="2">Jacobina</strain>
    </source>
</reference>
<evidence type="ECO:0000313" key="2">
    <source>
        <dbReference type="EnsemblMetazoa" id="LLOJ008537-PA"/>
    </source>
</evidence>